<dbReference type="Gene3D" id="1.10.10.2220">
    <property type="match status" value="1"/>
</dbReference>
<dbReference type="Pfam" id="PF14490">
    <property type="entry name" value="HHH_RecD2"/>
    <property type="match status" value="1"/>
</dbReference>
<dbReference type="PANTHER" id="PTHR43788">
    <property type="entry name" value="DNA2/NAM7 HELICASE FAMILY MEMBER"/>
    <property type="match status" value="1"/>
</dbReference>
<dbReference type="GO" id="GO:0006310">
    <property type="term" value="P:DNA recombination"/>
    <property type="evidence" value="ECO:0007669"/>
    <property type="project" value="InterPro"/>
</dbReference>
<dbReference type="PANTHER" id="PTHR43788:SF6">
    <property type="entry name" value="DNA HELICASE B"/>
    <property type="match status" value="1"/>
</dbReference>
<dbReference type="InterPro" id="IPR029493">
    <property type="entry name" value="RecD2-like_HHH"/>
</dbReference>
<dbReference type="Pfam" id="PF13538">
    <property type="entry name" value="UvrD_C_2"/>
    <property type="match status" value="1"/>
</dbReference>
<dbReference type="Gene3D" id="3.40.50.300">
    <property type="entry name" value="P-loop containing nucleotide triphosphate hydrolases"/>
    <property type="match status" value="2"/>
</dbReference>
<dbReference type="PATRIC" id="fig|1167006.5.peg.3165"/>
<dbReference type="Pfam" id="PF18335">
    <property type="entry name" value="SH3_13"/>
    <property type="match status" value="1"/>
</dbReference>
<dbReference type="AlphaFoldDB" id="M1NIS7"/>
<keyword evidence="4" id="KW-0378">Hydrolase</keyword>
<dbReference type="SUPFAM" id="SSF47781">
    <property type="entry name" value="RuvA domain 2-like"/>
    <property type="match status" value="1"/>
</dbReference>
<dbReference type="Pfam" id="PF14520">
    <property type="entry name" value="HHH_5"/>
    <property type="match status" value="1"/>
</dbReference>
<dbReference type="GO" id="GO:0043139">
    <property type="term" value="F:5'-3' DNA helicase activity"/>
    <property type="evidence" value="ECO:0007669"/>
    <property type="project" value="InterPro"/>
</dbReference>
<feature type="domain" description="AAA+ ATPase" evidence="3">
    <location>
        <begin position="345"/>
        <end position="491"/>
    </location>
</feature>
<dbReference type="InterPro" id="IPR003593">
    <property type="entry name" value="AAA+_ATPase"/>
</dbReference>
<dbReference type="CDD" id="cd17933">
    <property type="entry name" value="DEXSc_RecD-like"/>
    <property type="match status" value="1"/>
</dbReference>
<dbReference type="InterPro" id="IPR027417">
    <property type="entry name" value="P-loop_NTPase"/>
</dbReference>
<dbReference type="CDD" id="cd18809">
    <property type="entry name" value="SF1_C_RecD"/>
    <property type="match status" value="1"/>
</dbReference>
<keyword evidence="4" id="KW-0540">Nuclease</keyword>
<dbReference type="GO" id="GO:0004527">
    <property type="term" value="F:exonuclease activity"/>
    <property type="evidence" value="ECO:0007669"/>
    <property type="project" value="UniProtKB-KW"/>
</dbReference>
<keyword evidence="1" id="KW-0547">Nucleotide-binding</keyword>
<accession>M1NIS7</accession>
<dbReference type="Pfam" id="PF13245">
    <property type="entry name" value="AAA_19"/>
    <property type="match status" value="1"/>
</dbReference>
<keyword evidence="4" id="KW-0269">Exonuclease</keyword>
<dbReference type="InterPro" id="IPR010994">
    <property type="entry name" value="RuvA_2-like"/>
</dbReference>
<organism evidence="4 5">
    <name type="scientific">Desulfocapsa sulfexigens (strain DSM 10523 / SB164P1)</name>
    <dbReference type="NCBI Taxonomy" id="1167006"/>
    <lineage>
        <taxon>Bacteria</taxon>
        <taxon>Pseudomonadati</taxon>
        <taxon>Thermodesulfobacteriota</taxon>
        <taxon>Desulfobulbia</taxon>
        <taxon>Desulfobulbales</taxon>
        <taxon>Desulfocapsaceae</taxon>
        <taxon>Desulfocapsa</taxon>
    </lineage>
</organism>
<dbReference type="InterPro" id="IPR027785">
    <property type="entry name" value="UvrD-like_helicase_C"/>
</dbReference>
<dbReference type="Pfam" id="PF23139">
    <property type="entry name" value="OB_YrrC"/>
    <property type="match status" value="1"/>
</dbReference>
<dbReference type="SUPFAM" id="SSF52540">
    <property type="entry name" value="P-loop containing nucleoside triphosphate hydrolases"/>
    <property type="match status" value="2"/>
</dbReference>
<dbReference type="EMBL" id="CP003985">
    <property type="protein sequence ID" value="AGF79459.1"/>
    <property type="molecule type" value="Genomic_DNA"/>
</dbReference>
<dbReference type="GO" id="GO:0009338">
    <property type="term" value="C:exodeoxyribonuclease V complex"/>
    <property type="evidence" value="ECO:0007669"/>
    <property type="project" value="TreeGrafter"/>
</dbReference>
<dbReference type="GO" id="GO:0003677">
    <property type="term" value="F:DNA binding"/>
    <property type="evidence" value="ECO:0007669"/>
    <property type="project" value="InterPro"/>
</dbReference>
<dbReference type="STRING" id="1167006.UWK_02929"/>
<evidence type="ECO:0000256" key="1">
    <source>
        <dbReference type="ARBA" id="ARBA00022741"/>
    </source>
</evidence>
<dbReference type="HAMAP" id="MF_01488">
    <property type="entry name" value="RecD2"/>
    <property type="match status" value="1"/>
</dbReference>
<dbReference type="Proteomes" id="UP000011721">
    <property type="component" value="Chromosome"/>
</dbReference>
<dbReference type="GO" id="GO:0005524">
    <property type="term" value="F:ATP binding"/>
    <property type="evidence" value="ECO:0007669"/>
    <property type="project" value="UniProtKB-KW"/>
</dbReference>
<dbReference type="InterPro" id="IPR050534">
    <property type="entry name" value="Coronavir_polyprotein_1ab"/>
</dbReference>
<keyword evidence="4" id="KW-0347">Helicase</keyword>
<keyword evidence="5" id="KW-1185">Reference proteome</keyword>
<dbReference type="GO" id="GO:0017116">
    <property type="term" value="F:single-stranded DNA helicase activity"/>
    <property type="evidence" value="ECO:0007669"/>
    <property type="project" value="TreeGrafter"/>
</dbReference>
<dbReference type="OrthoDB" id="9763659at2"/>
<dbReference type="RefSeq" id="WP_015405145.1">
    <property type="nucleotide sequence ID" value="NC_020304.1"/>
</dbReference>
<dbReference type="SMART" id="SM00382">
    <property type="entry name" value="AAA"/>
    <property type="match status" value="1"/>
</dbReference>
<sequence>MGDSLNTEEIQGIVERITFHNESNGWSVLRVKCYNDFDISTVIVHQMKVFAGATMKFTGYWSNHPKFGRQFTATSAEERKPASAAALEKYLGSGLIKGVGPKTAKRIVSHFGTSTLEVFEESIEDLLLVPGIAKKKLQGISNAWNEHRAIRDVMLFLQGHGISTLFAVRIFKKYGQKAIERVTANPYQLANDFYGIGFFSADKVAFSLGIEQNAPVRIIAAIRHILSASREQGHCYLHVGQIQESISTLLDLDLSDQMEHYLRSMENSDLLRKRQLPLSDGSLVACYYSKTLYFDEQSCAEDVAALCRPLNVDCGHVEKWLFEYYKKQDFSLSEEQAKAVRGIVTYGCSILTGGPGCGKTTTTQTLVRLFLAMGKVVLLAAPTGRAAQRMEEVVGVEARTIHRLLEYQNGSFKKCRENPLSCDVLVVDECSMLDISLCAALFAALPKDGQLVLVGDADQLPSVGPGNVLGDLLSSEIVPVFQLKAVFRQARNSKIISFAHDINSGKIPHIQSPFKKPTLWQEKCDCLFIDSNEATQKQLSSIRMAKKQLRFNLREVEYGEENLYCHTHPEKDQEGKREWEQKKNSHFEHIDFGLLQTAENNADELRAVLKKVHPWSSLYYGLTAGQVLLRLYSEWIPKYFGSDTEIQVLSPMTRGSLGTMKINETIQQAMNPENTKKKGQIILGQRVFRTGDRVIHRKNNYDLGVFNGDIGQITHINSIDMTCLVKFFSDERTVEYQKDQLSELELAYAITIHKSQGSEFDCVIIPLVSQHFNMLFRNLIYTGLTRAKKLAVFIGTRQALAMAINNIDTVKRQTALSLLLRQQTGD</sequence>
<evidence type="ECO:0000259" key="3">
    <source>
        <dbReference type="SMART" id="SM00382"/>
    </source>
</evidence>
<proteinExistence type="inferred from homology"/>
<dbReference type="eggNOG" id="COG0507">
    <property type="taxonomic scope" value="Bacteria"/>
</dbReference>
<dbReference type="KEGG" id="dsf:UWK_02929"/>
<dbReference type="Gene3D" id="1.10.150.20">
    <property type="entry name" value="5' to 3' exonuclease, C-terminal subdomain"/>
    <property type="match status" value="1"/>
</dbReference>
<dbReference type="HOGENOM" id="CLU_007524_0_3_7"/>
<gene>
    <name evidence="4" type="ordered locus">UWK_02929</name>
</gene>
<name>M1NIS7_DESSD</name>
<evidence type="ECO:0000313" key="5">
    <source>
        <dbReference type="Proteomes" id="UP000011721"/>
    </source>
</evidence>
<dbReference type="InterPro" id="IPR006345">
    <property type="entry name" value="RecD2"/>
</dbReference>
<evidence type="ECO:0000256" key="2">
    <source>
        <dbReference type="ARBA" id="ARBA00022840"/>
    </source>
</evidence>
<reference evidence="5" key="1">
    <citation type="journal article" date="2013" name="Stand. Genomic Sci.">
        <title>Complete genome sequence of Desulfocapsa sulfexigens, a marine deltaproteobacterium specialized in disproportionating inorganic sulfur compounds.</title>
        <authorList>
            <person name="Finster K.W."/>
            <person name="Kjeldsen K.U."/>
            <person name="Kube M."/>
            <person name="Reinhardt R."/>
            <person name="Mussmann M."/>
            <person name="Amann R."/>
            <person name="Schreiber L."/>
        </authorList>
    </citation>
    <scope>NUCLEOTIDE SEQUENCE [LARGE SCALE GENOMIC DNA]</scope>
    <source>
        <strain evidence="5">DSM 10523 / SB164P1</strain>
    </source>
</reference>
<evidence type="ECO:0000313" key="4">
    <source>
        <dbReference type="EMBL" id="AGF79459.1"/>
    </source>
</evidence>
<dbReference type="InterPro" id="IPR041451">
    <property type="entry name" value="RecD2_SH13"/>
</dbReference>
<protein>
    <submittedName>
        <fullName evidence="4">ATP-dependent exoDNAse (Exonuclease V), alpha subunit/helicase superfamily I member</fullName>
    </submittedName>
</protein>
<keyword evidence="2" id="KW-0067">ATP-binding</keyword>
<dbReference type="InterPro" id="IPR055446">
    <property type="entry name" value="RecD2_N_OB"/>
</dbReference>